<protein>
    <recommendedName>
        <fullName evidence="5">Salivary secreted peptide</fullName>
    </recommendedName>
</protein>
<keyword evidence="4" id="KW-1185">Reference proteome</keyword>
<evidence type="ECO:0000256" key="2">
    <source>
        <dbReference type="SAM" id="SignalP"/>
    </source>
</evidence>
<reference evidence="4" key="1">
    <citation type="submission" date="2021-09" db="EMBL/GenBank/DDBJ databases">
        <authorList>
            <consortium name="Infravec"/>
            <person name="Campbell I L."/>
            <person name="Maslen G."/>
            <person name="Yates A."/>
        </authorList>
    </citation>
    <scope>NUCLEOTIDE SEQUENCE [LARGE SCALE GENOMIC DNA]</scope>
    <source>
        <strain evidence="4">Infravec2 EBRE</strain>
    </source>
</reference>
<name>A0A182JD20_ANOAO</name>
<dbReference type="AlphaFoldDB" id="A0A182JD20"/>
<dbReference type="EnsemblMetazoa" id="ENSAATROPT004922">
    <property type="protein sequence ID" value="ENSAATROPP004657"/>
    <property type="gene ID" value="ENSAATROPG003923"/>
</dbReference>
<dbReference type="VEuPathDB" id="VectorBase:AATE015801"/>
<dbReference type="STRING" id="41427.A0A182JD20"/>
<dbReference type="EnsemblMetazoa" id="AATE015801-RA">
    <property type="protein sequence ID" value="AATE015801-PA.1"/>
    <property type="gene ID" value="AATE015801"/>
</dbReference>
<dbReference type="OrthoDB" id="7742198at2759"/>
<evidence type="ECO:0000256" key="1">
    <source>
        <dbReference type="SAM" id="MobiDB-lite"/>
    </source>
</evidence>
<evidence type="ECO:0000313" key="3">
    <source>
        <dbReference type="EnsemblMetazoa" id="AATE015801-PA.1"/>
    </source>
</evidence>
<dbReference type="Proteomes" id="UP000075880">
    <property type="component" value="Unassembled WGS sequence"/>
</dbReference>
<reference evidence="3" key="2">
    <citation type="submission" date="2022-08" db="UniProtKB">
        <authorList>
            <consortium name="EnsemblMetazoa"/>
        </authorList>
    </citation>
    <scope>IDENTIFICATION</scope>
    <source>
        <strain evidence="3">EBRO</strain>
    </source>
</reference>
<evidence type="ECO:0008006" key="5">
    <source>
        <dbReference type="Google" id="ProtNLM"/>
    </source>
</evidence>
<organism evidence="3">
    <name type="scientific">Anopheles atroparvus</name>
    <name type="common">European mosquito</name>
    <dbReference type="NCBI Taxonomy" id="41427"/>
    <lineage>
        <taxon>Eukaryota</taxon>
        <taxon>Metazoa</taxon>
        <taxon>Ecdysozoa</taxon>
        <taxon>Arthropoda</taxon>
        <taxon>Hexapoda</taxon>
        <taxon>Insecta</taxon>
        <taxon>Pterygota</taxon>
        <taxon>Neoptera</taxon>
        <taxon>Endopterygota</taxon>
        <taxon>Diptera</taxon>
        <taxon>Nematocera</taxon>
        <taxon>Culicoidea</taxon>
        <taxon>Culicidae</taxon>
        <taxon>Anophelinae</taxon>
        <taxon>Anopheles</taxon>
    </lineage>
</organism>
<feature type="region of interest" description="Disordered" evidence="1">
    <location>
        <begin position="145"/>
        <end position="166"/>
    </location>
</feature>
<accession>A0A182JD20</accession>
<proteinExistence type="predicted"/>
<feature type="signal peptide" evidence="2">
    <location>
        <begin position="1"/>
        <end position="19"/>
    </location>
</feature>
<feature type="chain" id="PRO_5044551098" description="Salivary secreted peptide" evidence="2">
    <location>
        <begin position="20"/>
        <end position="189"/>
    </location>
</feature>
<feature type="compositionally biased region" description="Low complexity" evidence="1">
    <location>
        <begin position="145"/>
        <end position="158"/>
    </location>
</feature>
<evidence type="ECO:0000313" key="4">
    <source>
        <dbReference type="Proteomes" id="UP000075880"/>
    </source>
</evidence>
<sequence>MNSLAVLVLFAAFVGNGSALMCRNCVSRTNFEACELMGDVQQCNATIVNANHATHNPNNPTLLPGNATEFKCYRIQVAAVFPNGTDTGIRGYARGCTFNSTNFCNGWVSSLNVTNCATCTTDNCDQYPVAPTAAPVTTTLVPGASTTTVSPGAATTTTKKPSNGGTSVLQTGMATLTFTSILLLVLAEQ</sequence>
<keyword evidence="2" id="KW-0732">Signal</keyword>